<name>A0ABU4XN00_9HYPH</name>
<dbReference type="RefSeq" id="WP_320252974.1">
    <property type="nucleotide sequence ID" value="NZ_JAVIIX010000027.1"/>
</dbReference>
<keyword evidence="3" id="KW-1185">Reference proteome</keyword>
<dbReference type="EMBL" id="JAVIIZ010000028">
    <property type="protein sequence ID" value="MDX8476132.1"/>
    <property type="molecule type" value="Genomic_DNA"/>
</dbReference>
<feature type="region of interest" description="Disordered" evidence="1">
    <location>
        <begin position="98"/>
        <end position="118"/>
    </location>
</feature>
<evidence type="ECO:0000313" key="2">
    <source>
        <dbReference type="EMBL" id="MDX8476132.1"/>
    </source>
</evidence>
<protein>
    <submittedName>
        <fullName evidence="2">Uncharacterized protein</fullName>
    </submittedName>
</protein>
<dbReference type="Proteomes" id="UP001271780">
    <property type="component" value="Unassembled WGS sequence"/>
</dbReference>
<sequence>MTTPSPLVLSQPDQVIGRLQGLGLTEENLLHAARRWHVAWSGFTANHPPFGIGIAAWMEAVAALRETTMPLGWVRSDERNYALVISPDGAMAISVATGDAGTGRPDTSPSNKAPKGVSTADAISVNQIQLELDLPVPELPSSEDDGPLTWFLLLHRAHDEIRCELSLPLEMSPDGRISRWKERLILSSIPLDGDIVEVVAPEGPDLDIDVKRKA</sequence>
<gene>
    <name evidence="2" type="ORF">RFM27_29095</name>
</gene>
<organism evidence="2 3">
    <name type="scientific">Mesorhizobium dulcispinae</name>
    <dbReference type="NCBI Taxonomy" id="3072316"/>
    <lineage>
        <taxon>Bacteria</taxon>
        <taxon>Pseudomonadati</taxon>
        <taxon>Pseudomonadota</taxon>
        <taxon>Alphaproteobacteria</taxon>
        <taxon>Hyphomicrobiales</taxon>
        <taxon>Phyllobacteriaceae</taxon>
        <taxon>Mesorhizobium</taxon>
    </lineage>
</organism>
<evidence type="ECO:0000313" key="3">
    <source>
        <dbReference type="Proteomes" id="UP001271780"/>
    </source>
</evidence>
<accession>A0ABU4XN00</accession>
<comment type="caution">
    <text evidence="2">The sequence shown here is derived from an EMBL/GenBank/DDBJ whole genome shotgun (WGS) entry which is preliminary data.</text>
</comment>
<reference evidence="2 3" key="1">
    <citation type="submission" date="2023-08" db="EMBL/GenBank/DDBJ databases">
        <title>Implementing the SeqCode for naming new Mesorhizobium species isolated from Vachellia karroo root nodules.</title>
        <authorList>
            <person name="Van Lill M."/>
        </authorList>
    </citation>
    <scope>NUCLEOTIDE SEQUENCE [LARGE SCALE GENOMIC DNA]</scope>
    <source>
        <strain evidence="2 3">VK23A</strain>
    </source>
</reference>
<proteinExistence type="predicted"/>
<evidence type="ECO:0000256" key="1">
    <source>
        <dbReference type="SAM" id="MobiDB-lite"/>
    </source>
</evidence>